<dbReference type="InterPro" id="IPR007527">
    <property type="entry name" value="Znf_SWIM"/>
</dbReference>
<comment type="similarity">
    <text evidence="1 6">Belongs to the FHY3/FAR1 family.</text>
</comment>
<dbReference type="InterPro" id="IPR006564">
    <property type="entry name" value="Znf_PMZ"/>
</dbReference>
<dbReference type="InterPro" id="IPR058778">
    <property type="entry name" value="HTH_FAR1-11-like"/>
</dbReference>
<reference evidence="8" key="1">
    <citation type="submission" date="2023-07" db="EMBL/GenBank/DDBJ databases">
        <title>draft genome sequence of fig (Ficus carica).</title>
        <authorList>
            <person name="Takahashi T."/>
            <person name="Nishimura K."/>
        </authorList>
    </citation>
    <scope>NUCLEOTIDE SEQUENCE</scope>
</reference>
<dbReference type="Pfam" id="PF26175">
    <property type="entry name" value="HTH_FAR1"/>
    <property type="match status" value="1"/>
</dbReference>
<sequence>MTSIPSKNIWIRRQQCPCGDWKCYVTYEGDAEETSIASQLVKNDTTTSESMVAPYVGMVFKSDDDAFEYYGNFARKNGFSIRKERSRLSPQLGIYKRDFVCYRSGFAPVKKKPTGEHHRDRKSVRCGCDAKMYLSKEVVDGVSQWFVVQFSNVHNHELLEDDQVRLLPAYRKIQEADQERILLLSKAGFPIHRIVKVLELEKGIHGGQLPFLERDVRNFVQNRKKIVQENDALLNEKRENDTTELLEACKMTKEADGNFVYDFTVDENDKVENIAWSYADSVHAYNMFGDVVYFDTSYRSITYGMLFGAWLGIDNNGRIILFGCVLLQDETSRSFSWALQTFVRFMRGRCPQTILTDLDPGIRDVISTELPATNHVISIWNILSKVSSWFSQPLGSRYPEFKSEFDALCRLESTEEFELQWSQMVSVFGLGAEKHIDLLYSFRASWTPCYTRGYLFARMATTVYSKSVDAFLKGVFNAQTCLRGFFEQVGISAHFQNQARPEMQYMFAKTCIPIEEHARSILTPFAFNAFQHECQLAMQYAISEMANGSYLVRHFKKMDGERLVIWIPEDEQIHCSCKEFESSGLLCRHALRVFIVKSYFQLPEKYYLNRWRRESSLVFYDENGTEHINGEWFQEYQCLTDSLFAESSLTKERSDHARAELTKELARILNEVRNMPESEGIAMDVPLSPTG</sequence>
<evidence type="ECO:0000256" key="4">
    <source>
        <dbReference type="ARBA" id="ARBA00022833"/>
    </source>
</evidence>
<dbReference type="InterPro" id="IPR004330">
    <property type="entry name" value="FAR1_DNA_bnd_dom"/>
</dbReference>
<dbReference type="Pfam" id="PF04434">
    <property type="entry name" value="SWIM"/>
    <property type="match status" value="1"/>
</dbReference>
<evidence type="ECO:0000256" key="6">
    <source>
        <dbReference type="RuleBase" id="RU367018"/>
    </source>
</evidence>
<dbReference type="PROSITE" id="PS50966">
    <property type="entry name" value="ZF_SWIM"/>
    <property type="match status" value="1"/>
</dbReference>
<keyword evidence="2 6" id="KW-0479">Metal-binding</keyword>
<dbReference type="InterPro" id="IPR018289">
    <property type="entry name" value="MULE_transposase_dom"/>
</dbReference>
<protein>
    <recommendedName>
        <fullName evidence="6">Protein FAR1-RELATED SEQUENCE</fullName>
    </recommendedName>
</protein>
<evidence type="ECO:0000256" key="5">
    <source>
        <dbReference type="PROSITE-ProRule" id="PRU00325"/>
    </source>
</evidence>
<dbReference type="AlphaFoldDB" id="A0AA88CVR1"/>
<proteinExistence type="inferred from homology"/>
<feature type="domain" description="SWIM-type" evidence="7">
    <location>
        <begin position="563"/>
        <end position="598"/>
    </location>
</feature>
<dbReference type="Proteomes" id="UP001187192">
    <property type="component" value="Unassembled WGS sequence"/>
</dbReference>
<keyword evidence="3 5" id="KW-0863">Zinc-finger</keyword>
<evidence type="ECO:0000256" key="3">
    <source>
        <dbReference type="ARBA" id="ARBA00022771"/>
    </source>
</evidence>
<evidence type="ECO:0000313" key="9">
    <source>
        <dbReference type="Proteomes" id="UP001187192"/>
    </source>
</evidence>
<dbReference type="PANTHER" id="PTHR31669">
    <property type="entry name" value="PROTEIN FAR1-RELATED SEQUENCE 10-RELATED"/>
    <property type="match status" value="1"/>
</dbReference>
<dbReference type="SMART" id="SM00575">
    <property type="entry name" value="ZnF_PMZ"/>
    <property type="match status" value="1"/>
</dbReference>
<evidence type="ECO:0000256" key="2">
    <source>
        <dbReference type="ARBA" id="ARBA00022723"/>
    </source>
</evidence>
<dbReference type="GO" id="GO:0008270">
    <property type="term" value="F:zinc ion binding"/>
    <property type="evidence" value="ECO:0007669"/>
    <property type="project" value="UniProtKB-UniRule"/>
</dbReference>
<name>A0AA88CVR1_FICCA</name>
<evidence type="ECO:0000256" key="1">
    <source>
        <dbReference type="ARBA" id="ARBA00005889"/>
    </source>
</evidence>
<gene>
    <name evidence="8" type="ORF">TIFTF001_006166</name>
</gene>
<organism evidence="8 9">
    <name type="scientific">Ficus carica</name>
    <name type="common">Common fig</name>
    <dbReference type="NCBI Taxonomy" id="3494"/>
    <lineage>
        <taxon>Eukaryota</taxon>
        <taxon>Viridiplantae</taxon>
        <taxon>Streptophyta</taxon>
        <taxon>Embryophyta</taxon>
        <taxon>Tracheophyta</taxon>
        <taxon>Spermatophyta</taxon>
        <taxon>Magnoliopsida</taxon>
        <taxon>eudicotyledons</taxon>
        <taxon>Gunneridae</taxon>
        <taxon>Pentapetalae</taxon>
        <taxon>rosids</taxon>
        <taxon>fabids</taxon>
        <taxon>Rosales</taxon>
        <taxon>Moraceae</taxon>
        <taxon>Ficeae</taxon>
        <taxon>Ficus</taxon>
    </lineage>
</organism>
<evidence type="ECO:0000259" key="7">
    <source>
        <dbReference type="PROSITE" id="PS50966"/>
    </source>
</evidence>
<dbReference type="PANTHER" id="PTHR31669:SF185">
    <property type="entry name" value="PROTEIN FAR1-RELATED SEQUENCE"/>
    <property type="match status" value="1"/>
</dbReference>
<dbReference type="Pfam" id="PF10551">
    <property type="entry name" value="MULE"/>
    <property type="match status" value="1"/>
</dbReference>
<accession>A0AA88CVR1</accession>
<dbReference type="Pfam" id="PF03101">
    <property type="entry name" value="FAR1"/>
    <property type="match status" value="1"/>
</dbReference>
<dbReference type="EMBL" id="BTGU01000006">
    <property type="protein sequence ID" value="GMN36623.1"/>
    <property type="molecule type" value="Genomic_DNA"/>
</dbReference>
<keyword evidence="4 6" id="KW-0862">Zinc</keyword>
<dbReference type="GO" id="GO:0005634">
    <property type="term" value="C:nucleus"/>
    <property type="evidence" value="ECO:0007669"/>
    <property type="project" value="UniProtKB-SubCell"/>
</dbReference>
<evidence type="ECO:0000313" key="8">
    <source>
        <dbReference type="EMBL" id="GMN36623.1"/>
    </source>
</evidence>
<dbReference type="InterPro" id="IPR031052">
    <property type="entry name" value="FHY3/FAR1"/>
</dbReference>
<keyword evidence="6" id="KW-0539">Nucleus</keyword>
<comment type="function">
    <text evidence="6">Putative transcription activator involved in regulating light control of development.</text>
</comment>
<dbReference type="GO" id="GO:0006355">
    <property type="term" value="P:regulation of DNA-templated transcription"/>
    <property type="evidence" value="ECO:0007669"/>
    <property type="project" value="UniProtKB-UniRule"/>
</dbReference>
<comment type="subcellular location">
    <subcellularLocation>
        <location evidence="6">Nucleus</location>
    </subcellularLocation>
</comment>
<keyword evidence="9" id="KW-1185">Reference proteome</keyword>
<comment type="caution">
    <text evidence="8">The sequence shown here is derived from an EMBL/GenBank/DDBJ whole genome shotgun (WGS) entry which is preliminary data.</text>
</comment>